<comment type="caution">
    <text evidence="2">The sequence shown here is derived from an EMBL/GenBank/DDBJ whole genome shotgun (WGS) entry which is preliminary data.</text>
</comment>
<dbReference type="EMBL" id="JACGXG010000001">
    <property type="protein sequence ID" value="MBA8849915.1"/>
    <property type="molecule type" value="Genomic_DNA"/>
</dbReference>
<gene>
    <name evidence="2" type="ORF">FHW20_000819</name>
</gene>
<accession>A0ABR6AKD3</accession>
<keyword evidence="3" id="KW-1185">Reference proteome</keyword>
<dbReference type="Proteomes" id="UP000578622">
    <property type="component" value="Unassembled WGS sequence"/>
</dbReference>
<reference evidence="2 3" key="1">
    <citation type="submission" date="2020-07" db="EMBL/GenBank/DDBJ databases">
        <title>Genomic Encyclopedia of Type Strains, Phase IV (KMG-V): Genome sequencing to study the core and pangenomes of soil and plant-associated prokaryotes.</title>
        <authorList>
            <person name="Whitman W."/>
        </authorList>
    </citation>
    <scope>NUCLEOTIDE SEQUENCE [LARGE SCALE GENOMIC DNA]</scope>
    <source>
        <strain evidence="2 3">RH4WT92</strain>
    </source>
</reference>
<feature type="chain" id="PRO_5045048864" description="Secreted protein" evidence="1">
    <location>
        <begin position="20"/>
        <end position="107"/>
    </location>
</feature>
<sequence length="107" mass="11375">MKKYLFPIMIGITSLSAFGAYAGSGVGPTTTPVSASYLGAPAQKLTLFNHRKVVLISQKSGMTGARLCQYASEQECYSKDPKCSLGQPQNYGCAVCSDGISWKCVPL</sequence>
<protein>
    <recommendedName>
        <fullName evidence="4">Secreted protein</fullName>
    </recommendedName>
</protein>
<evidence type="ECO:0008006" key="4">
    <source>
        <dbReference type="Google" id="ProtNLM"/>
    </source>
</evidence>
<evidence type="ECO:0000256" key="1">
    <source>
        <dbReference type="SAM" id="SignalP"/>
    </source>
</evidence>
<keyword evidence="1" id="KW-0732">Signal</keyword>
<evidence type="ECO:0000313" key="2">
    <source>
        <dbReference type="EMBL" id="MBA8849915.1"/>
    </source>
</evidence>
<evidence type="ECO:0000313" key="3">
    <source>
        <dbReference type="Proteomes" id="UP000578622"/>
    </source>
</evidence>
<feature type="signal peptide" evidence="1">
    <location>
        <begin position="1"/>
        <end position="19"/>
    </location>
</feature>
<dbReference type="RefSeq" id="WP_182511401.1">
    <property type="nucleotide sequence ID" value="NZ_JACGXG010000001.1"/>
</dbReference>
<organism evidence="2 3">
    <name type="scientific">Brucella intermedia</name>
    <dbReference type="NCBI Taxonomy" id="94625"/>
    <lineage>
        <taxon>Bacteria</taxon>
        <taxon>Pseudomonadati</taxon>
        <taxon>Pseudomonadota</taxon>
        <taxon>Alphaproteobacteria</taxon>
        <taxon>Hyphomicrobiales</taxon>
        <taxon>Brucellaceae</taxon>
        <taxon>Brucella/Ochrobactrum group</taxon>
        <taxon>Brucella</taxon>
    </lineage>
</organism>
<name>A0ABR6AKD3_9HYPH</name>
<proteinExistence type="predicted"/>